<protein>
    <submittedName>
        <fullName evidence="1">Uncharacterized protein</fullName>
    </submittedName>
</protein>
<proteinExistence type="predicted"/>
<organism evidence="1 2">
    <name type="scientific">Dallia pectoralis</name>
    <name type="common">Alaska blackfish</name>
    <dbReference type="NCBI Taxonomy" id="75939"/>
    <lineage>
        <taxon>Eukaryota</taxon>
        <taxon>Metazoa</taxon>
        <taxon>Chordata</taxon>
        <taxon>Craniata</taxon>
        <taxon>Vertebrata</taxon>
        <taxon>Euteleostomi</taxon>
        <taxon>Actinopterygii</taxon>
        <taxon>Neopterygii</taxon>
        <taxon>Teleostei</taxon>
        <taxon>Protacanthopterygii</taxon>
        <taxon>Esociformes</taxon>
        <taxon>Umbridae</taxon>
        <taxon>Dallia</taxon>
    </lineage>
</organism>
<accession>A0ACC2GWF5</accession>
<evidence type="ECO:0000313" key="1">
    <source>
        <dbReference type="EMBL" id="KAJ8008059.1"/>
    </source>
</evidence>
<comment type="caution">
    <text evidence="1">The sequence shown here is derived from an EMBL/GenBank/DDBJ whole genome shotgun (WGS) entry which is preliminary data.</text>
</comment>
<keyword evidence="2" id="KW-1185">Reference proteome</keyword>
<gene>
    <name evidence="1" type="ORF">DPEC_G00100840</name>
</gene>
<dbReference type="EMBL" id="CM055735">
    <property type="protein sequence ID" value="KAJ8008059.1"/>
    <property type="molecule type" value="Genomic_DNA"/>
</dbReference>
<reference evidence="1" key="1">
    <citation type="submission" date="2021-05" db="EMBL/GenBank/DDBJ databases">
        <authorList>
            <person name="Pan Q."/>
            <person name="Jouanno E."/>
            <person name="Zahm M."/>
            <person name="Klopp C."/>
            <person name="Cabau C."/>
            <person name="Louis A."/>
            <person name="Berthelot C."/>
            <person name="Parey E."/>
            <person name="Roest Crollius H."/>
            <person name="Montfort J."/>
            <person name="Robinson-Rechavi M."/>
            <person name="Bouchez O."/>
            <person name="Lampietro C."/>
            <person name="Lopez Roques C."/>
            <person name="Donnadieu C."/>
            <person name="Postlethwait J."/>
            <person name="Bobe J."/>
            <person name="Dillon D."/>
            <person name="Chandos A."/>
            <person name="von Hippel F."/>
            <person name="Guiguen Y."/>
        </authorList>
    </citation>
    <scope>NUCLEOTIDE SEQUENCE</scope>
    <source>
        <strain evidence="1">YG-Jan2019</strain>
    </source>
</reference>
<name>A0ACC2GWF5_DALPE</name>
<evidence type="ECO:0000313" key="2">
    <source>
        <dbReference type="Proteomes" id="UP001157502"/>
    </source>
</evidence>
<sequence>MKHLLVCLLLSSLWSISSWGITNIHVVVTQSPHKVTVPEGETVQFQCCWNKNLTRVTVNWKSNVTNTSALVNSSQCQNSASGQNVSCCLNLTISNLNRNDSGIYICIVSSEIPVLIQSAGNGTHLTVITARDHGSQDQQDKPPLHSSIIDLLVLLPPLLALLCLYRLKRKQGDVSGKTSMVIYQTHDYEELREAAEPTPVSSSRGTTGWCQVQLYESLDYLAIPTNDKD</sequence>
<dbReference type="Proteomes" id="UP001157502">
    <property type="component" value="Chromosome 8"/>
</dbReference>